<dbReference type="EC" id="7.3.2.7" evidence="8"/>
<proteinExistence type="inferred from homology"/>
<dbReference type="GO" id="GO:0015446">
    <property type="term" value="F:ATPase-coupled arsenite transmembrane transporter activity"/>
    <property type="evidence" value="ECO:0007669"/>
    <property type="project" value="UniProtKB-EC"/>
</dbReference>
<evidence type="ECO:0000256" key="7">
    <source>
        <dbReference type="ARBA" id="ARBA00059736"/>
    </source>
</evidence>
<evidence type="ECO:0000256" key="6">
    <source>
        <dbReference type="ARBA" id="ARBA00052296"/>
    </source>
</evidence>
<gene>
    <name evidence="11" type="ORF">FRY97_13360</name>
</gene>
<evidence type="ECO:0000259" key="10">
    <source>
        <dbReference type="Pfam" id="PF17886"/>
    </source>
</evidence>
<organism evidence="11 12">
    <name type="scientific">Phaeodactylibacter luteus</name>
    <dbReference type="NCBI Taxonomy" id="1564516"/>
    <lineage>
        <taxon>Bacteria</taxon>
        <taxon>Pseudomonadati</taxon>
        <taxon>Bacteroidota</taxon>
        <taxon>Saprospiria</taxon>
        <taxon>Saprospirales</taxon>
        <taxon>Haliscomenobacteraceae</taxon>
        <taxon>Phaeodactylibacter</taxon>
    </lineage>
</organism>
<feature type="domain" description="ArsA/GET3 Anion-transporting ATPase-like" evidence="9">
    <location>
        <begin position="1"/>
        <end position="300"/>
    </location>
</feature>
<dbReference type="PANTHER" id="PTHR10803:SF3">
    <property type="entry name" value="ATPASE GET3"/>
    <property type="match status" value="1"/>
</dbReference>
<evidence type="ECO:0000256" key="8">
    <source>
        <dbReference type="ARBA" id="ARBA00066752"/>
    </source>
</evidence>
<reference evidence="11 12" key="1">
    <citation type="submission" date="2019-08" db="EMBL/GenBank/DDBJ databases">
        <title>Genome of Phaeodactylibacter luteus.</title>
        <authorList>
            <person name="Bowman J.P."/>
        </authorList>
    </citation>
    <scope>NUCLEOTIDE SEQUENCE [LARGE SCALE GENOMIC DNA]</scope>
    <source>
        <strain evidence="11 12">KCTC 42180</strain>
    </source>
</reference>
<evidence type="ECO:0000256" key="3">
    <source>
        <dbReference type="ARBA" id="ARBA00022840"/>
    </source>
</evidence>
<dbReference type="Proteomes" id="UP000321580">
    <property type="component" value="Unassembled WGS sequence"/>
</dbReference>
<dbReference type="Gene3D" id="3.40.50.300">
    <property type="entry name" value="P-loop containing nucleotide triphosphate hydrolases"/>
    <property type="match status" value="1"/>
</dbReference>
<dbReference type="RefSeq" id="WP_147168049.1">
    <property type="nucleotide sequence ID" value="NZ_VOOR01000027.1"/>
</dbReference>
<dbReference type="InterPro" id="IPR040612">
    <property type="entry name" value="ArsA_HSP20-like"/>
</dbReference>
<keyword evidence="3" id="KW-0067">ATP-binding</keyword>
<evidence type="ECO:0000256" key="5">
    <source>
        <dbReference type="ARBA" id="ARBA00022967"/>
    </source>
</evidence>
<dbReference type="FunFam" id="3.40.50.300:FF:001801">
    <property type="entry name" value="Putative arsenical pump-driving ATPase"/>
    <property type="match status" value="1"/>
</dbReference>
<dbReference type="InterPro" id="IPR008978">
    <property type="entry name" value="HSP20-like_chaperone"/>
</dbReference>
<evidence type="ECO:0000313" key="11">
    <source>
        <dbReference type="EMBL" id="TXB62601.1"/>
    </source>
</evidence>
<dbReference type="CDD" id="cd02035">
    <property type="entry name" value="ArsA"/>
    <property type="match status" value="1"/>
</dbReference>
<keyword evidence="4" id="KW-0059">Arsenical resistance</keyword>
<dbReference type="NCBIfam" id="TIGR00345">
    <property type="entry name" value="GET3_arsA_TRC40"/>
    <property type="match status" value="1"/>
</dbReference>
<dbReference type="Gene3D" id="2.60.40.790">
    <property type="match status" value="1"/>
</dbReference>
<comment type="similarity">
    <text evidence="1">Belongs to the arsA ATPase family.</text>
</comment>
<comment type="caution">
    <text evidence="11">The sequence shown here is derived from an EMBL/GenBank/DDBJ whole genome shotgun (WGS) entry which is preliminary data.</text>
</comment>
<evidence type="ECO:0000256" key="1">
    <source>
        <dbReference type="ARBA" id="ARBA00011040"/>
    </source>
</evidence>
<dbReference type="InterPro" id="IPR027417">
    <property type="entry name" value="P-loop_NTPase"/>
</dbReference>
<comment type="function">
    <text evidence="7">Anion-transporting ATPase. Catalyzes the extrusion of arsenite.</text>
</comment>
<evidence type="ECO:0000313" key="12">
    <source>
        <dbReference type="Proteomes" id="UP000321580"/>
    </source>
</evidence>
<dbReference type="EMBL" id="VOOR01000027">
    <property type="protein sequence ID" value="TXB62601.1"/>
    <property type="molecule type" value="Genomic_DNA"/>
</dbReference>
<sequence>MRILLFTGKGGVGKTTLSAATALKAAREGQRTLILSTDPAHSLSDALGQELSAEPQEVEPNLFAQEVDVYYSMQKHWGNIRQLMLATFRLQGVDQIVAEELSALPGMEEASAFLWLEEHYNSGQYDLIVIDSAPTGETLSLLSLPQATQSWLLKAFPGQRFAMKGFGAMVRGMTGIPLDHGLDEMERLFDKLQAIQKVMQDPGISSIRIVLNPERMVIREAMRALTYLQLYGYNVDAVLVNRVFPEAAGQGGFGQYLQTQARYLGEIEEAFAPLPIFQLPHQGQEVFGLPLLENIGQRLYGGAPFLQVLYQDKAFTIQERGGKGYEVKLKLPLAEEGKLKVQKFGDELMVSLGNQKRPVALPRFAHYLQLGPYRYEAPWLIIELAP</sequence>
<accession>A0A5C6RJS4</accession>
<name>A0A5C6RJS4_9BACT</name>
<dbReference type="OrthoDB" id="9780677at2"/>
<dbReference type="Pfam" id="PF17886">
    <property type="entry name" value="ArsA_HSP20"/>
    <property type="match status" value="1"/>
</dbReference>
<dbReference type="GO" id="GO:0016887">
    <property type="term" value="F:ATP hydrolysis activity"/>
    <property type="evidence" value="ECO:0007669"/>
    <property type="project" value="InterPro"/>
</dbReference>
<comment type="catalytic activity">
    <reaction evidence="6">
        <text>arsenite(in) + ATP + H2O = arsenite(out) + ADP + phosphate + H(+)</text>
        <dbReference type="Rhea" id="RHEA:11348"/>
        <dbReference type="ChEBI" id="CHEBI:15377"/>
        <dbReference type="ChEBI" id="CHEBI:15378"/>
        <dbReference type="ChEBI" id="CHEBI:29242"/>
        <dbReference type="ChEBI" id="CHEBI:30616"/>
        <dbReference type="ChEBI" id="CHEBI:43474"/>
        <dbReference type="ChEBI" id="CHEBI:456216"/>
        <dbReference type="EC" id="7.3.2.7"/>
    </reaction>
</comment>
<keyword evidence="5" id="KW-1278">Translocase</keyword>
<dbReference type="InterPro" id="IPR025723">
    <property type="entry name" value="ArsA/GET3_ATPase-like"/>
</dbReference>
<keyword evidence="2" id="KW-0547">Nucleotide-binding</keyword>
<evidence type="ECO:0000259" key="9">
    <source>
        <dbReference type="Pfam" id="PF02374"/>
    </source>
</evidence>
<keyword evidence="12" id="KW-1185">Reference proteome</keyword>
<dbReference type="AlphaFoldDB" id="A0A5C6RJS4"/>
<evidence type="ECO:0000256" key="2">
    <source>
        <dbReference type="ARBA" id="ARBA00022741"/>
    </source>
</evidence>
<feature type="domain" description="ArsA HSP20-like" evidence="10">
    <location>
        <begin position="323"/>
        <end position="383"/>
    </location>
</feature>
<dbReference type="GO" id="GO:0005524">
    <property type="term" value="F:ATP binding"/>
    <property type="evidence" value="ECO:0007669"/>
    <property type="project" value="UniProtKB-KW"/>
</dbReference>
<protein>
    <recommendedName>
        <fullName evidence="8">arsenite-transporting ATPase</fullName>
        <ecNumber evidence="8">7.3.2.7</ecNumber>
    </recommendedName>
</protein>
<evidence type="ECO:0000256" key="4">
    <source>
        <dbReference type="ARBA" id="ARBA00022849"/>
    </source>
</evidence>
<dbReference type="Pfam" id="PF02374">
    <property type="entry name" value="ArsA_ATPase"/>
    <property type="match status" value="1"/>
</dbReference>
<dbReference type="PANTHER" id="PTHR10803">
    <property type="entry name" value="ARSENICAL PUMP-DRIVING ATPASE ARSENITE-TRANSLOCATING ATPASE"/>
    <property type="match status" value="1"/>
</dbReference>
<dbReference type="InterPro" id="IPR016300">
    <property type="entry name" value="ATPase_ArsA/GET3"/>
</dbReference>
<dbReference type="SUPFAM" id="SSF52540">
    <property type="entry name" value="P-loop containing nucleoside triphosphate hydrolases"/>
    <property type="match status" value="1"/>
</dbReference>